<dbReference type="OrthoDB" id="67547at2"/>
<keyword evidence="3" id="KW-1185">Reference proteome</keyword>
<sequence length="70" mass="8112">MYIIYKKELEGLGFEYEVNTTFGDSFQVIQHLDGMYEIFFQDGQEKTGSVLLNSNEAKILSRLLDPEQET</sequence>
<dbReference type="InterPro" id="IPR058776">
    <property type="entry name" value="KhtT-like_N"/>
</dbReference>
<dbReference type="EMBL" id="BJYM01000018">
    <property type="protein sequence ID" value="GEN89079.1"/>
    <property type="molecule type" value="Genomic_DNA"/>
</dbReference>
<name>A0A511ZNW2_9BACI</name>
<feature type="domain" description="Potassium/proton antiporter subunit KhtT-like N-terminal" evidence="1">
    <location>
        <begin position="4"/>
        <end position="66"/>
    </location>
</feature>
<dbReference type="AlphaFoldDB" id="A0A511ZNW2"/>
<proteinExistence type="predicted"/>
<organism evidence="2 3">
    <name type="scientific">Oceanobacillus sojae</name>
    <dbReference type="NCBI Taxonomy" id="582851"/>
    <lineage>
        <taxon>Bacteria</taxon>
        <taxon>Bacillati</taxon>
        <taxon>Bacillota</taxon>
        <taxon>Bacilli</taxon>
        <taxon>Bacillales</taxon>
        <taxon>Bacillaceae</taxon>
        <taxon>Oceanobacillus</taxon>
    </lineage>
</organism>
<evidence type="ECO:0000259" key="1">
    <source>
        <dbReference type="Pfam" id="PF25991"/>
    </source>
</evidence>
<gene>
    <name evidence="2" type="ORF">OSO01_38180</name>
</gene>
<dbReference type="Pfam" id="PF25991">
    <property type="entry name" value="KhtT_N"/>
    <property type="match status" value="1"/>
</dbReference>
<dbReference type="Proteomes" id="UP000321558">
    <property type="component" value="Unassembled WGS sequence"/>
</dbReference>
<reference evidence="2 3" key="1">
    <citation type="submission" date="2019-07" db="EMBL/GenBank/DDBJ databases">
        <title>Whole genome shotgun sequence of Oceanobacillus sojae NBRC 105379.</title>
        <authorList>
            <person name="Hosoyama A."/>
            <person name="Uohara A."/>
            <person name="Ohji S."/>
            <person name="Ichikawa N."/>
        </authorList>
    </citation>
    <scope>NUCLEOTIDE SEQUENCE [LARGE SCALE GENOMIC DNA]</scope>
    <source>
        <strain evidence="2 3">NBRC 105379</strain>
    </source>
</reference>
<evidence type="ECO:0000313" key="2">
    <source>
        <dbReference type="EMBL" id="GEN89079.1"/>
    </source>
</evidence>
<dbReference type="RefSeq" id="WP_147211993.1">
    <property type="nucleotide sequence ID" value="NZ_BJYM01000018.1"/>
</dbReference>
<protein>
    <recommendedName>
        <fullName evidence="1">Potassium/proton antiporter subunit KhtT-like N-terminal domain-containing protein</fullName>
    </recommendedName>
</protein>
<comment type="caution">
    <text evidence="2">The sequence shown here is derived from an EMBL/GenBank/DDBJ whole genome shotgun (WGS) entry which is preliminary data.</text>
</comment>
<evidence type="ECO:0000313" key="3">
    <source>
        <dbReference type="Proteomes" id="UP000321558"/>
    </source>
</evidence>
<accession>A0A511ZNW2</accession>